<feature type="transmembrane region" description="Helical" evidence="1">
    <location>
        <begin position="65"/>
        <end position="98"/>
    </location>
</feature>
<feature type="transmembrane region" description="Helical" evidence="1">
    <location>
        <begin position="329"/>
        <end position="350"/>
    </location>
</feature>
<organism evidence="3 4">
    <name type="scientific">Skermanella cutis</name>
    <dbReference type="NCBI Taxonomy" id="2775420"/>
    <lineage>
        <taxon>Bacteria</taxon>
        <taxon>Pseudomonadati</taxon>
        <taxon>Pseudomonadota</taxon>
        <taxon>Alphaproteobacteria</taxon>
        <taxon>Rhodospirillales</taxon>
        <taxon>Azospirillaceae</taxon>
        <taxon>Skermanella</taxon>
    </lineage>
</organism>
<feature type="transmembrane region" description="Helical" evidence="1">
    <location>
        <begin position="277"/>
        <end position="293"/>
    </location>
</feature>
<keyword evidence="2" id="KW-0732">Signal</keyword>
<dbReference type="Proteomes" id="UP000595197">
    <property type="component" value="Chromosome"/>
</dbReference>
<keyword evidence="4" id="KW-1185">Reference proteome</keyword>
<evidence type="ECO:0000313" key="3">
    <source>
        <dbReference type="EMBL" id="QQP87286.1"/>
    </source>
</evidence>
<sequence length="482" mass="52219">MRPYLFIPALGLVLAAFALNAASVFPNGFVEDDGYFYSRIAYNIGVHGLSSFDGVSVTSGYHLLWGWLLAAISWTVGLVTPLIAVHLFAHLAAFYSLILLASWEAARRPVAAVAVAALLLTSSALMETGLLALLLAILFRSFLAEDDERAPVPIPMVLPAGLVPLVRIDAAVIMAVLVLYLLIRRRRAGIVLALAVATGCVAQFALMKGIFGEFYSVSSFLKVSADTHDTGLIAHIRDNIFASSGQLARFGCLALLLACCLVTITGAETREQMMRRTAVVASVLAFFMPLLVLVDVRSWYFVVPFLGLVVVACQPFRTGRERSGTSWDLALGLAALFLALNLAGRVQYYAGFRADQLASAELIRAIHLSVPAAARIYQIDGSGFVGYFADRTLINGDGLVNSYDYARRLRSGSLGGYLEEMDVCYLVTNVAEPPVDPGAAVIGIGGLVVRRGEVDHVYSRPDRNVNPYARFNLYRLRRADCL</sequence>
<feature type="signal peptide" evidence="2">
    <location>
        <begin position="1"/>
        <end position="21"/>
    </location>
</feature>
<feature type="transmembrane region" description="Helical" evidence="1">
    <location>
        <begin position="190"/>
        <end position="211"/>
    </location>
</feature>
<name>A0ABX7B449_9PROT</name>
<proteinExistence type="predicted"/>
<keyword evidence="1" id="KW-1133">Transmembrane helix</keyword>
<dbReference type="RefSeq" id="WP_201069954.1">
    <property type="nucleotide sequence ID" value="NZ_CP067420.1"/>
</dbReference>
<protein>
    <recommendedName>
        <fullName evidence="5">Glycosyltransferase RgtA/B/C/D-like domain-containing protein</fullName>
    </recommendedName>
</protein>
<evidence type="ECO:0008006" key="5">
    <source>
        <dbReference type="Google" id="ProtNLM"/>
    </source>
</evidence>
<dbReference type="EMBL" id="CP067420">
    <property type="protein sequence ID" value="QQP87286.1"/>
    <property type="molecule type" value="Genomic_DNA"/>
</dbReference>
<feature type="transmembrane region" description="Helical" evidence="1">
    <location>
        <begin position="110"/>
        <end position="139"/>
    </location>
</feature>
<reference evidence="3" key="1">
    <citation type="submission" date="2021-02" db="EMBL/GenBank/DDBJ databases">
        <title>Skermanella TT6 skin isolate.</title>
        <authorList>
            <person name="Lee K."/>
            <person name="Ganzorig M."/>
        </authorList>
    </citation>
    <scope>NUCLEOTIDE SEQUENCE</scope>
    <source>
        <strain evidence="3">TT6</strain>
    </source>
</reference>
<evidence type="ECO:0000313" key="4">
    <source>
        <dbReference type="Proteomes" id="UP000595197"/>
    </source>
</evidence>
<evidence type="ECO:0000256" key="2">
    <source>
        <dbReference type="SAM" id="SignalP"/>
    </source>
</evidence>
<feature type="transmembrane region" description="Helical" evidence="1">
    <location>
        <begin position="159"/>
        <end position="183"/>
    </location>
</feature>
<gene>
    <name evidence="3" type="ORF">IGS68_14250</name>
</gene>
<accession>A0ABX7B449</accession>
<feature type="transmembrane region" description="Helical" evidence="1">
    <location>
        <begin position="247"/>
        <end position="265"/>
    </location>
</feature>
<evidence type="ECO:0000256" key="1">
    <source>
        <dbReference type="SAM" id="Phobius"/>
    </source>
</evidence>
<keyword evidence="1" id="KW-0812">Transmembrane</keyword>
<feature type="chain" id="PRO_5047309667" description="Glycosyltransferase RgtA/B/C/D-like domain-containing protein" evidence="2">
    <location>
        <begin position="22"/>
        <end position="482"/>
    </location>
</feature>
<keyword evidence="1" id="KW-0472">Membrane</keyword>